<comment type="caution">
    <text evidence="1">The sequence shown here is derived from an EMBL/GenBank/DDBJ whole genome shotgun (WGS) entry which is preliminary data.</text>
</comment>
<protein>
    <submittedName>
        <fullName evidence="1">Uncharacterized protein</fullName>
    </submittedName>
</protein>
<dbReference type="Proteomes" id="UP000823775">
    <property type="component" value="Unassembled WGS sequence"/>
</dbReference>
<name>A0ABS8SYK2_DATST</name>
<sequence>MAAASPLAFFFFGRNTFWGGKPATPGCHVISDVIIEKVRPISSFEFVMPLEGPLFTISASQPNFASQKPTNVNVKGYLEPKPRVFYFTGNGSVSVVYGLVVVAKGNYLGSKERKGRNYDNDPQLFVNEKLAML</sequence>
<keyword evidence="2" id="KW-1185">Reference proteome</keyword>
<evidence type="ECO:0000313" key="2">
    <source>
        <dbReference type="Proteomes" id="UP000823775"/>
    </source>
</evidence>
<gene>
    <name evidence="1" type="ORF">HAX54_051420</name>
</gene>
<reference evidence="1 2" key="1">
    <citation type="journal article" date="2021" name="BMC Genomics">
        <title>Datura genome reveals duplications of psychoactive alkaloid biosynthetic genes and high mutation rate following tissue culture.</title>
        <authorList>
            <person name="Rajewski A."/>
            <person name="Carter-House D."/>
            <person name="Stajich J."/>
            <person name="Litt A."/>
        </authorList>
    </citation>
    <scope>NUCLEOTIDE SEQUENCE [LARGE SCALE GENOMIC DNA]</scope>
    <source>
        <strain evidence="1">AR-01</strain>
    </source>
</reference>
<evidence type="ECO:0000313" key="1">
    <source>
        <dbReference type="EMBL" id="MCD7463803.1"/>
    </source>
</evidence>
<proteinExistence type="predicted"/>
<accession>A0ABS8SYK2</accession>
<organism evidence="1 2">
    <name type="scientific">Datura stramonium</name>
    <name type="common">Jimsonweed</name>
    <name type="synonym">Common thornapple</name>
    <dbReference type="NCBI Taxonomy" id="4076"/>
    <lineage>
        <taxon>Eukaryota</taxon>
        <taxon>Viridiplantae</taxon>
        <taxon>Streptophyta</taxon>
        <taxon>Embryophyta</taxon>
        <taxon>Tracheophyta</taxon>
        <taxon>Spermatophyta</taxon>
        <taxon>Magnoliopsida</taxon>
        <taxon>eudicotyledons</taxon>
        <taxon>Gunneridae</taxon>
        <taxon>Pentapetalae</taxon>
        <taxon>asterids</taxon>
        <taxon>lamiids</taxon>
        <taxon>Solanales</taxon>
        <taxon>Solanaceae</taxon>
        <taxon>Solanoideae</taxon>
        <taxon>Datureae</taxon>
        <taxon>Datura</taxon>
    </lineage>
</organism>
<dbReference type="EMBL" id="JACEIK010000916">
    <property type="protein sequence ID" value="MCD7463803.1"/>
    <property type="molecule type" value="Genomic_DNA"/>
</dbReference>